<dbReference type="SUPFAM" id="SSF53850">
    <property type="entry name" value="Periplasmic binding protein-like II"/>
    <property type="match status" value="1"/>
</dbReference>
<evidence type="ECO:0000313" key="3">
    <source>
        <dbReference type="Proteomes" id="UP000242432"/>
    </source>
</evidence>
<feature type="chain" id="PRO_5012413962" evidence="1">
    <location>
        <begin position="24"/>
        <end position="253"/>
    </location>
</feature>
<sequence length="253" mass="29067">MQNRIIKLIGLLILSTSFTSVQATDDIPEVCGVPQVYSALEGVREYSEITFNSYFGTMQDIESRAIYYRGKCNVIITNEERLPANLIKEGKITQNSVARLVKAPLILWSNNRFLLKDNINVIVKKKLKSLAIPKDSLTTVGFAATEVVKRKDFPSEYLKKKNSIYRAEHEYQIYSLLKNNNIQTGFITKPLIMKNGEATGSYWYIPHEYYSPIYYYIISTDKSDKTQELYNYIRGNKKNLAEFYSAGFEALNN</sequence>
<keyword evidence="1" id="KW-0732">Signal</keyword>
<reference evidence="3" key="1">
    <citation type="submission" date="2017-02" db="EMBL/GenBank/DDBJ databases">
        <authorList>
            <person name="Varghese N."/>
            <person name="Submissions S."/>
        </authorList>
    </citation>
    <scope>NUCLEOTIDE SEQUENCE [LARGE SCALE GENOMIC DNA]</scope>
    <source>
        <strain evidence="3">DSM 3072</strain>
    </source>
</reference>
<dbReference type="Gene3D" id="3.40.190.10">
    <property type="entry name" value="Periplasmic binding protein-like II"/>
    <property type="match status" value="1"/>
</dbReference>
<evidence type="ECO:0000313" key="2">
    <source>
        <dbReference type="EMBL" id="SKA57478.1"/>
    </source>
</evidence>
<proteinExistence type="predicted"/>
<dbReference type="EMBL" id="FUXX01000002">
    <property type="protein sequence ID" value="SKA57478.1"/>
    <property type="molecule type" value="Genomic_DNA"/>
</dbReference>
<gene>
    <name evidence="2" type="ORF">SAMN02745213_00236</name>
</gene>
<dbReference type="RefSeq" id="WP_078927858.1">
    <property type="nucleotide sequence ID" value="NZ_FUXX01000002.1"/>
</dbReference>
<dbReference type="STRING" id="83771.SAMN02910357_01129"/>
<dbReference type="AlphaFoldDB" id="A0A1T4UXW3"/>
<keyword evidence="3" id="KW-1185">Reference proteome</keyword>
<evidence type="ECO:0000256" key="1">
    <source>
        <dbReference type="SAM" id="SignalP"/>
    </source>
</evidence>
<dbReference type="Proteomes" id="UP000242432">
    <property type="component" value="Unassembled WGS sequence"/>
</dbReference>
<feature type="signal peptide" evidence="1">
    <location>
        <begin position="1"/>
        <end position="23"/>
    </location>
</feature>
<dbReference type="Pfam" id="PF13531">
    <property type="entry name" value="SBP_bac_11"/>
    <property type="match status" value="1"/>
</dbReference>
<accession>A0A1T4UXW3</accession>
<name>A0A1T4UXW3_9GAMM</name>
<organism evidence="2 3">
    <name type="scientific">Succinivibrio dextrinosolvens DSM 3072</name>
    <dbReference type="NCBI Taxonomy" id="1123324"/>
    <lineage>
        <taxon>Bacteria</taxon>
        <taxon>Pseudomonadati</taxon>
        <taxon>Pseudomonadota</taxon>
        <taxon>Gammaproteobacteria</taxon>
        <taxon>Aeromonadales</taxon>
        <taxon>Succinivibrionaceae</taxon>
        <taxon>Succinivibrio</taxon>
    </lineage>
</organism>
<protein>
    <submittedName>
        <fullName evidence="2">Molybdenum ABC transporter, molybdate-binding protein</fullName>
    </submittedName>
</protein>